<keyword evidence="4" id="KW-1185">Reference proteome</keyword>
<accession>A0AAX2SCA4</accession>
<evidence type="ECO:0000313" key="4">
    <source>
        <dbReference type="Proteomes" id="UP000298017"/>
    </source>
</evidence>
<sequence length="145" mass="15100">MTALIMPRPVRRATGVRGRSSIRAGIARQLDAAGGSGHDLGPGIVRLTRRGRLLLIGLPVVTGAAALLVVAAVFLLPPTVNASTDPVGEPVTQSVTVQARQSLWEIAVAADPDRDPREVMDDIAELNGLTSSQLSAGQVLEVPAR</sequence>
<comment type="caution">
    <text evidence="3">The sequence shown here is derived from an EMBL/GenBank/DDBJ whole genome shotgun (WGS) entry which is preliminary data.</text>
</comment>
<keyword evidence="1" id="KW-1133">Transmembrane helix</keyword>
<keyword evidence="1" id="KW-0472">Membrane</keyword>
<protein>
    <submittedName>
        <fullName evidence="3">LysM peptidoglycan-binding domain-containing protein</fullName>
    </submittedName>
</protein>
<dbReference type="Proteomes" id="UP000298017">
    <property type="component" value="Unassembled WGS sequence"/>
</dbReference>
<dbReference type="Pfam" id="PF01476">
    <property type="entry name" value="LysM"/>
    <property type="match status" value="1"/>
</dbReference>
<evidence type="ECO:0000256" key="1">
    <source>
        <dbReference type="SAM" id="Phobius"/>
    </source>
</evidence>
<feature type="domain" description="LysM" evidence="2">
    <location>
        <begin position="94"/>
        <end position="143"/>
    </location>
</feature>
<reference evidence="3 4" key="1">
    <citation type="submission" date="2019-03" db="EMBL/GenBank/DDBJ databases">
        <title>Genome Sequencing and Assembly of Various Microbes Isolated from Alder Root Nodule.</title>
        <authorList>
            <person name="Swanson E."/>
            <person name="Sevigny J.L."/>
            <person name="Pesce C."/>
            <person name="Davis I."/>
            <person name="Kleiner V."/>
            <person name="Tisa L."/>
        </authorList>
    </citation>
    <scope>NUCLEOTIDE SEQUENCE [LARGE SCALE GENOMIC DNA]</scope>
    <source>
        <strain evidence="3 4">4R-31</strain>
    </source>
</reference>
<organism evidence="3 4">
    <name type="scientific">Kocuria rhizophila</name>
    <dbReference type="NCBI Taxonomy" id="72000"/>
    <lineage>
        <taxon>Bacteria</taxon>
        <taxon>Bacillati</taxon>
        <taxon>Actinomycetota</taxon>
        <taxon>Actinomycetes</taxon>
        <taxon>Micrococcales</taxon>
        <taxon>Micrococcaceae</taxon>
        <taxon>Kocuria</taxon>
    </lineage>
</organism>
<dbReference type="RefSeq" id="WP_102613860.1">
    <property type="nucleotide sequence ID" value="NZ_CABMOG010000014.1"/>
</dbReference>
<gene>
    <name evidence="3" type="ORF">E4P33_09645</name>
</gene>
<dbReference type="InterPro" id="IPR036779">
    <property type="entry name" value="LysM_dom_sf"/>
</dbReference>
<dbReference type="InterPro" id="IPR018392">
    <property type="entry name" value="LysM"/>
</dbReference>
<dbReference type="CDD" id="cd00118">
    <property type="entry name" value="LysM"/>
    <property type="match status" value="1"/>
</dbReference>
<name>A0AAX2SCA4_KOCRH</name>
<evidence type="ECO:0000313" key="3">
    <source>
        <dbReference type="EMBL" id="TFI00058.1"/>
    </source>
</evidence>
<evidence type="ECO:0000259" key="2">
    <source>
        <dbReference type="SMART" id="SM00257"/>
    </source>
</evidence>
<dbReference type="Gene3D" id="3.10.350.10">
    <property type="entry name" value="LysM domain"/>
    <property type="match status" value="1"/>
</dbReference>
<feature type="transmembrane region" description="Helical" evidence="1">
    <location>
        <begin position="53"/>
        <end position="76"/>
    </location>
</feature>
<dbReference type="SMART" id="SM00257">
    <property type="entry name" value="LysM"/>
    <property type="match status" value="1"/>
</dbReference>
<keyword evidence="1" id="KW-0812">Transmembrane</keyword>
<proteinExistence type="predicted"/>
<dbReference type="AlphaFoldDB" id="A0AAX2SCA4"/>
<dbReference type="EMBL" id="SPNK01000011">
    <property type="protein sequence ID" value="TFI00058.1"/>
    <property type="molecule type" value="Genomic_DNA"/>
</dbReference>